<keyword evidence="1" id="KW-0732">Signal</keyword>
<feature type="domain" description="GH16" evidence="2">
    <location>
        <begin position="60"/>
        <end position="325"/>
    </location>
</feature>
<reference evidence="3 4" key="1">
    <citation type="submission" date="2014-11" db="EMBL/GenBank/DDBJ databases">
        <authorList>
            <person name="Zhu J."/>
            <person name="Qi W."/>
            <person name="Song R."/>
        </authorList>
    </citation>
    <scope>NUCLEOTIDE SEQUENCE [LARGE SCALE GENOMIC DNA]</scope>
</reference>
<dbReference type="InterPro" id="IPR000757">
    <property type="entry name" value="Beta-glucanase-like"/>
</dbReference>
<dbReference type="GO" id="GO:0005975">
    <property type="term" value="P:carbohydrate metabolic process"/>
    <property type="evidence" value="ECO:0007669"/>
    <property type="project" value="InterPro"/>
</dbReference>
<name>A0A0G4EY94_VITBC</name>
<dbReference type="Proteomes" id="UP000041254">
    <property type="component" value="Unassembled WGS sequence"/>
</dbReference>
<dbReference type="PhylomeDB" id="A0A0G4EY94"/>
<sequence>MWLQLLLALVALQGPQGDAQVIAGVRPPGMRLKKQQAIPSRGKQHQARESVVAVAPGPPPGYFSEPTPEYTDEFQGSRLDLGKWHKRRECKFTSLSCQRPEQVSVSDGLMRIKLESVEQNITVQIPESQGCPENDTMDGCTRDFKYFGGGIISNFNVSFGYAEARIKSWKDGGWWQAFWSATADTQVAGACEICNIEGFPRQQVDVCEINSGISIAQWNLIKWSPDPGTYYSGRFAELPGLVDKWTVWGVEYTPNYNRIWKDGVFLGTLDNRYMTVQELTEWHWWITAILTSSSLANMDETNLPRRICDDIDILGWTHVGVTYDGYDLIVFRNAEVVLTEALWEDDPFKSRNGLNRNGILTAGHIYTLSTETGELLPDRSFAGELAHVKLFTYFCLNVYGDWFDSQLG</sequence>
<evidence type="ECO:0000259" key="2">
    <source>
        <dbReference type="PROSITE" id="PS51762"/>
    </source>
</evidence>
<dbReference type="CDD" id="cd00413">
    <property type="entry name" value="Glyco_hydrolase_16"/>
    <property type="match status" value="1"/>
</dbReference>
<accession>A0A0G4EY94</accession>
<evidence type="ECO:0000313" key="4">
    <source>
        <dbReference type="Proteomes" id="UP000041254"/>
    </source>
</evidence>
<dbReference type="InterPro" id="IPR013320">
    <property type="entry name" value="ConA-like_dom_sf"/>
</dbReference>
<feature type="signal peptide" evidence="1">
    <location>
        <begin position="1"/>
        <end position="19"/>
    </location>
</feature>
<dbReference type="AlphaFoldDB" id="A0A0G4EY94"/>
<dbReference type="Gene3D" id="2.60.120.200">
    <property type="match status" value="1"/>
</dbReference>
<dbReference type="SUPFAM" id="SSF49899">
    <property type="entry name" value="Concanavalin A-like lectins/glucanases"/>
    <property type="match status" value="1"/>
</dbReference>
<proteinExistence type="predicted"/>
<keyword evidence="4" id="KW-1185">Reference proteome</keyword>
<feature type="chain" id="PRO_5005187814" description="GH16 domain-containing protein" evidence="1">
    <location>
        <begin position="20"/>
        <end position="408"/>
    </location>
</feature>
<evidence type="ECO:0000256" key="1">
    <source>
        <dbReference type="SAM" id="SignalP"/>
    </source>
</evidence>
<gene>
    <name evidence="3" type="ORF">Vbra_8435</name>
</gene>
<evidence type="ECO:0000313" key="3">
    <source>
        <dbReference type="EMBL" id="CEM03604.1"/>
    </source>
</evidence>
<protein>
    <recommendedName>
        <fullName evidence="2">GH16 domain-containing protein</fullName>
    </recommendedName>
</protein>
<dbReference type="InParanoid" id="A0A0G4EY94"/>
<dbReference type="PROSITE" id="PS51762">
    <property type="entry name" value="GH16_2"/>
    <property type="match status" value="1"/>
</dbReference>
<dbReference type="GO" id="GO:0004553">
    <property type="term" value="F:hydrolase activity, hydrolyzing O-glycosyl compounds"/>
    <property type="evidence" value="ECO:0007669"/>
    <property type="project" value="InterPro"/>
</dbReference>
<organism evidence="3 4">
    <name type="scientific">Vitrella brassicaformis (strain CCMP3155)</name>
    <dbReference type="NCBI Taxonomy" id="1169540"/>
    <lineage>
        <taxon>Eukaryota</taxon>
        <taxon>Sar</taxon>
        <taxon>Alveolata</taxon>
        <taxon>Colpodellida</taxon>
        <taxon>Vitrellaceae</taxon>
        <taxon>Vitrella</taxon>
    </lineage>
</organism>
<dbReference type="EMBL" id="CDMY01000345">
    <property type="protein sequence ID" value="CEM03604.1"/>
    <property type="molecule type" value="Genomic_DNA"/>
</dbReference>
<dbReference type="VEuPathDB" id="CryptoDB:Vbra_8435"/>